<sequence>MKAFVLAAGFGTRLRPLTDHLPKPLVPVLNIPGLFYTFALLKKAGITEIICNIHHHADSIRRQIETSCIPGLTITFSVEPEILGTGGGLKHCQPLLGEEDFLLVNSDIITDIDFRELADAHQRSGLAGTLCLHPTPDAPSIGTVGVEDGLVCDFANRRGTGIASSYIYTGSAVFSPAIFEHLHPGFSGIVETGFNGLLERHQLGYHEHRGLWRDIGTLTSYREANLSANEVINRTGEAVEAATGTKPHKISPDALIHPSALIDGSVIGANCRIGADCRIEGSVLLPGTIVPDGTALSGAVADPWNCLTSGEPLKNMRVR</sequence>
<dbReference type="InterPro" id="IPR029044">
    <property type="entry name" value="Nucleotide-diphossugar_trans"/>
</dbReference>
<dbReference type="PANTHER" id="PTHR22572">
    <property type="entry name" value="SUGAR-1-PHOSPHATE GUANYL TRANSFERASE"/>
    <property type="match status" value="1"/>
</dbReference>
<evidence type="ECO:0000259" key="1">
    <source>
        <dbReference type="Pfam" id="PF00483"/>
    </source>
</evidence>
<dbReference type="EMBL" id="CP000607">
    <property type="protein sequence ID" value="ABP37659.1"/>
    <property type="molecule type" value="Genomic_DNA"/>
</dbReference>
<dbReference type="HOGENOM" id="CLU_029499_2_1_10"/>
<evidence type="ECO:0000313" key="2">
    <source>
        <dbReference type="EMBL" id="ABP37659.1"/>
    </source>
</evidence>
<dbReference type="Gene3D" id="3.90.550.10">
    <property type="entry name" value="Spore Coat Polysaccharide Biosynthesis Protein SpsA, Chain A"/>
    <property type="match status" value="1"/>
</dbReference>
<dbReference type="KEGG" id="pvi:Cvib_1649"/>
<dbReference type="eggNOG" id="COG1208">
    <property type="taxonomic scope" value="Bacteria"/>
</dbReference>
<protein>
    <submittedName>
        <fullName evidence="2">Nucleotidyltransferase</fullName>
    </submittedName>
</protein>
<dbReference type="Gene3D" id="2.160.10.10">
    <property type="entry name" value="Hexapeptide repeat proteins"/>
    <property type="match status" value="1"/>
</dbReference>
<keyword evidence="2" id="KW-0808">Transferase</keyword>
<dbReference type="CDD" id="cd06422">
    <property type="entry name" value="NTP_transferase_like_1"/>
    <property type="match status" value="1"/>
</dbReference>
<accession>A4SGQ0</accession>
<dbReference type="STRING" id="290318.Cvib_1649"/>
<organism evidence="2">
    <name type="scientific">Chlorobium phaeovibrioides (strain DSM 265 / 1930)</name>
    <name type="common">Prosthecochloris vibrioformis (strain DSM 265)</name>
    <dbReference type="NCBI Taxonomy" id="290318"/>
    <lineage>
        <taxon>Bacteria</taxon>
        <taxon>Pseudomonadati</taxon>
        <taxon>Chlorobiota</taxon>
        <taxon>Chlorobiia</taxon>
        <taxon>Chlorobiales</taxon>
        <taxon>Chlorobiaceae</taxon>
        <taxon>Chlorobium/Pelodictyon group</taxon>
        <taxon>Chlorobium</taxon>
    </lineage>
</organism>
<feature type="domain" description="Nucleotidyl transferase" evidence="1">
    <location>
        <begin position="2"/>
        <end position="227"/>
    </location>
</feature>
<dbReference type="InterPro" id="IPR050486">
    <property type="entry name" value="Mannose-1P_guanyltransferase"/>
</dbReference>
<proteinExistence type="predicted"/>
<dbReference type="SUPFAM" id="SSF53448">
    <property type="entry name" value="Nucleotide-diphospho-sugar transferases"/>
    <property type="match status" value="1"/>
</dbReference>
<dbReference type="AlphaFoldDB" id="A4SGQ0"/>
<dbReference type="Pfam" id="PF00483">
    <property type="entry name" value="NTP_transferase"/>
    <property type="match status" value="1"/>
</dbReference>
<reference evidence="2" key="1">
    <citation type="submission" date="2007-03" db="EMBL/GenBank/DDBJ databases">
        <title>Complete sequence of Prosthecochloris vibrioformis DSM 265.</title>
        <authorList>
            <consortium name="US DOE Joint Genome Institute"/>
            <person name="Copeland A."/>
            <person name="Lucas S."/>
            <person name="Lapidus A."/>
            <person name="Barry K."/>
            <person name="Detter J.C."/>
            <person name="Glavina del Rio T."/>
            <person name="Hammon N."/>
            <person name="Israni S."/>
            <person name="Pitluck S."/>
            <person name="Schmutz J."/>
            <person name="Larimer F."/>
            <person name="Land M."/>
            <person name="Hauser L."/>
            <person name="Mikhailova N."/>
            <person name="Li T."/>
            <person name="Overmann J."/>
            <person name="Schuster S.C."/>
            <person name="Bryant D.A."/>
            <person name="Richardson P."/>
        </authorList>
    </citation>
    <scope>NUCLEOTIDE SEQUENCE [LARGE SCALE GENOMIC DNA]</scope>
    <source>
        <strain evidence="2">DSM 265</strain>
    </source>
</reference>
<dbReference type="GO" id="GO:0016740">
    <property type="term" value="F:transferase activity"/>
    <property type="evidence" value="ECO:0007669"/>
    <property type="project" value="UniProtKB-KW"/>
</dbReference>
<name>A4SGQ0_CHLPM</name>
<gene>
    <name evidence="2" type="ordered locus">Cvib_1649</name>
</gene>
<dbReference type="OrthoDB" id="9813880at2"/>
<dbReference type="InterPro" id="IPR005835">
    <property type="entry name" value="NTP_transferase_dom"/>
</dbReference>